<protein>
    <submittedName>
        <fullName evidence="2">Uncharacterized protein</fullName>
    </submittedName>
</protein>
<dbReference type="Proteomes" id="UP000013243">
    <property type="component" value="Plasmid unnamed1"/>
</dbReference>
<dbReference type="EMBL" id="CP015231">
    <property type="protein sequence ID" value="ANP42173.1"/>
    <property type="molecule type" value="Genomic_DNA"/>
</dbReference>
<evidence type="ECO:0000313" key="2">
    <source>
        <dbReference type="EMBL" id="ANP42173.1"/>
    </source>
</evidence>
<organism evidence="2 3">
    <name type="scientific">Tritonibacter mobilis F1926</name>
    <dbReference type="NCBI Taxonomy" id="1265309"/>
    <lineage>
        <taxon>Bacteria</taxon>
        <taxon>Pseudomonadati</taxon>
        <taxon>Pseudomonadota</taxon>
        <taxon>Alphaproteobacteria</taxon>
        <taxon>Rhodobacterales</taxon>
        <taxon>Paracoccaceae</taxon>
        <taxon>Tritonibacter</taxon>
    </lineage>
</organism>
<evidence type="ECO:0000256" key="1">
    <source>
        <dbReference type="SAM" id="SignalP"/>
    </source>
</evidence>
<keyword evidence="2" id="KW-0614">Plasmid</keyword>
<dbReference type="AlphaFoldDB" id="A0A1B1A6H8"/>
<reference evidence="2 3" key="1">
    <citation type="journal article" date="2016" name="ISME J.">
        <title>Global occurrence and heterogeneity of the Roseobacter-clade species Ruegeria mobilis.</title>
        <authorList>
            <person name="Sonnenschein E."/>
            <person name="Gram L."/>
        </authorList>
    </citation>
    <scope>NUCLEOTIDE SEQUENCE [LARGE SCALE GENOMIC DNA]</scope>
    <source>
        <strain evidence="2 3">F1926</strain>
        <plasmid evidence="2 3">unnamed1</plasmid>
    </source>
</reference>
<dbReference type="OrthoDB" id="7658967at2"/>
<keyword evidence="1" id="KW-0732">Signal</keyword>
<dbReference type="KEGG" id="rmb:K529_015445"/>
<evidence type="ECO:0000313" key="3">
    <source>
        <dbReference type="Proteomes" id="UP000013243"/>
    </source>
</evidence>
<dbReference type="RefSeq" id="WP_005613704.1">
    <property type="nucleotide sequence ID" value="NZ_CP015231.1"/>
</dbReference>
<feature type="signal peptide" evidence="1">
    <location>
        <begin position="1"/>
        <end position="23"/>
    </location>
</feature>
<accession>A0A1B1A6H8</accession>
<feature type="chain" id="PRO_5008518446" evidence="1">
    <location>
        <begin position="24"/>
        <end position="139"/>
    </location>
</feature>
<name>A0A1B1A6H8_9RHOB</name>
<gene>
    <name evidence="2" type="ORF">K529_015445</name>
</gene>
<dbReference type="GeneID" id="28251257"/>
<geneLocation type="plasmid" evidence="2 3">
    <name>unnamed1</name>
</geneLocation>
<proteinExistence type="predicted"/>
<sequence length="139" mass="15791">MKMFNFQMFLLAASLATALISWAKPDLETAFFPVVGQIELVEGHKVDDGVQEVFVKFDKLRDCDFVGLRMNDPLGYRVNFNFLDTTGDSYHSRPEGFNIAGPWRLFTNFEIDELHIEAVHECKGLFGDYSVVSVMNDGK</sequence>